<name>A0ABX7NWX8_9BACT</name>
<sequence>MLQRTVAGAGVETQATSELRDLSRQLEGGLDIIEAAFERYRLLTATLRKRRRGSTR</sequence>
<dbReference type="EMBL" id="CP071090">
    <property type="protein sequence ID" value="QSQ22941.1"/>
    <property type="molecule type" value="Genomic_DNA"/>
</dbReference>
<accession>A0ABX7NWX8</accession>
<reference evidence="1 2" key="1">
    <citation type="submission" date="2021-02" db="EMBL/GenBank/DDBJ databases">
        <title>De Novo genome assembly of isolated myxobacteria.</title>
        <authorList>
            <person name="Stevens D.C."/>
        </authorList>
    </citation>
    <scope>NUCLEOTIDE SEQUENCE [LARGE SCALE GENOMIC DNA]</scope>
    <source>
        <strain evidence="2">SCPEA02</strain>
    </source>
</reference>
<evidence type="ECO:0000313" key="2">
    <source>
        <dbReference type="Proteomes" id="UP000662747"/>
    </source>
</evidence>
<protein>
    <submittedName>
        <fullName evidence="1">Uncharacterized protein</fullName>
    </submittedName>
</protein>
<keyword evidence="2" id="KW-1185">Reference proteome</keyword>
<dbReference type="RefSeq" id="WP_206724517.1">
    <property type="nucleotide sequence ID" value="NZ_CP071090.1"/>
</dbReference>
<organism evidence="1 2">
    <name type="scientific">Pyxidicoccus parkwayensis</name>
    <dbReference type="NCBI Taxonomy" id="2813578"/>
    <lineage>
        <taxon>Bacteria</taxon>
        <taxon>Pseudomonadati</taxon>
        <taxon>Myxococcota</taxon>
        <taxon>Myxococcia</taxon>
        <taxon>Myxococcales</taxon>
        <taxon>Cystobacterineae</taxon>
        <taxon>Myxococcaceae</taxon>
        <taxon>Pyxidicoccus</taxon>
    </lineage>
</organism>
<gene>
    <name evidence="1" type="ORF">JY651_48950</name>
</gene>
<dbReference type="Proteomes" id="UP000662747">
    <property type="component" value="Chromosome"/>
</dbReference>
<proteinExistence type="predicted"/>
<evidence type="ECO:0000313" key="1">
    <source>
        <dbReference type="EMBL" id="QSQ22941.1"/>
    </source>
</evidence>